<name>A0A2S0K209_LYSSH</name>
<reference evidence="2 4" key="1">
    <citation type="submission" date="2017-03" db="EMBL/GenBank/DDBJ databases">
        <title>The whole genome sequencing and assembly of Lysinibacillus sphaericus DSM 28T strain.</title>
        <authorList>
            <person name="Lee Y.-J."/>
            <person name="Yi H."/>
            <person name="Bahn Y.-S."/>
            <person name="Kim J.F."/>
            <person name="Lee D.-W."/>
        </authorList>
    </citation>
    <scope>NUCLEOTIDE SEQUENCE [LARGE SCALE GENOMIC DNA]</scope>
    <source>
        <strain evidence="2 4">DSM 28</strain>
    </source>
</reference>
<sequence length="169" mass="19526">MMNEQNPKIEVAHTREEMFHILKCMRMEGYHTDEIHIIAREASDLEDVKWNADVKTHEAGNWFDQIKSWFTGETAVTEGLKRFDLTEGQTAYYAQLVEEGAIVLYAEHDDNIDPTSATLGVESQRAQLDALDTRVTPPESIVDETPAQREERLKAEERMNDAEQIRRYL</sequence>
<dbReference type="Pfam" id="PF11181">
    <property type="entry name" value="YflT"/>
    <property type="match status" value="1"/>
</dbReference>
<accession>A0A2S0K209</accession>
<feature type="domain" description="General stress protein 17M-like" evidence="1">
    <location>
        <begin position="8"/>
        <end position="100"/>
    </location>
</feature>
<evidence type="ECO:0000313" key="2">
    <source>
        <dbReference type="EMBL" id="AVK97368.1"/>
    </source>
</evidence>
<dbReference type="Proteomes" id="UP000238825">
    <property type="component" value="Chromosome"/>
</dbReference>
<organism evidence="2 4">
    <name type="scientific">Lysinibacillus sphaericus</name>
    <name type="common">Bacillus sphaericus</name>
    <dbReference type="NCBI Taxonomy" id="1421"/>
    <lineage>
        <taxon>Bacteria</taxon>
        <taxon>Bacillati</taxon>
        <taxon>Bacillota</taxon>
        <taxon>Bacilli</taxon>
        <taxon>Bacillales</taxon>
        <taxon>Bacillaceae</taxon>
        <taxon>Lysinibacillus</taxon>
    </lineage>
</organism>
<dbReference type="InterPro" id="IPR025889">
    <property type="entry name" value="GSP17M-like_dom"/>
</dbReference>
<dbReference type="EMBL" id="UFSZ01000001">
    <property type="protein sequence ID" value="SUV16733.1"/>
    <property type="molecule type" value="Genomic_DNA"/>
</dbReference>
<dbReference type="RefSeq" id="WP_024363455.1">
    <property type="nucleotide sequence ID" value="NZ_BJNS01000001.1"/>
</dbReference>
<evidence type="ECO:0000313" key="5">
    <source>
        <dbReference type="Proteomes" id="UP000255295"/>
    </source>
</evidence>
<evidence type="ECO:0000259" key="1">
    <source>
        <dbReference type="Pfam" id="PF11181"/>
    </source>
</evidence>
<evidence type="ECO:0000313" key="3">
    <source>
        <dbReference type="EMBL" id="SUV16733.1"/>
    </source>
</evidence>
<proteinExistence type="predicted"/>
<dbReference type="Proteomes" id="UP000255295">
    <property type="component" value="Unassembled WGS sequence"/>
</dbReference>
<reference evidence="3 5" key="2">
    <citation type="submission" date="2018-06" db="EMBL/GenBank/DDBJ databases">
        <authorList>
            <consortium name="Pathogen Informatics"/>
            <person name="Doyle S."/>
        </authorList>
    </citation>
    <scope>NUCLEOTIDE SEQUENCE [LARGE SCALE GENOMIC DNA]</scope>
    <source>
        <strain evidence="3 5">NCTC10338</strain>
    </source>
</reference>
<gene>
    <name evidence="2" type="ORF">LS41612_14395</name>
    <name evidence="3" type="ORF">NCTC10338_01817</name>
</gene>
<evidence type="ECO:0000313" key="4">
    <source>
        <dbReference type="Proteomes" id="UP000238825"/>
    </source>
</evidence>
<protein>
    <submittedName>
        <fullName evidence="3">Heat induced stress protein YflT</fullName>
    </submittedName>
</protein>
<dbReference type="GeneID" id="48277388"/>
<dbReference type="EMBL" id="CP019980">
    <property type="protein sequence ID" value="AVK97368.1"/>
    <property type="molecule type" value="Genomic_DNA"/>
</dbReference>
<dbReference type="AlphaFoldDB" id="A0A2S0K209"/>